<dbReference type="eggNOG" id="KOG1814">
    <property type="taxonomic scope" value="Eukaryota"/>
</dbReference>
<dbReference type="GO" id="GO:0016567">
    <property type="term" value="P:protein ubiquitination"/>
    <property type="evidence" value="ECO:0007669"/>
    <property type="project" value="InterPro"/>
</dbReference>
<dbReference type="CDD" id="cd20335">
    <property type="entry name" value="BRcat_RBR"/>
    <property type="match status" value="1"/>
</dbReference>
<dbReference type="SMART" id="SM00647">
    <property type="entry name" value="IBR"/>
    <property type="match status" value="2"/>
</dbReference>
<feature type="region of interest" description="Disordered" evidence="9">
    <location>
        <begin position="180"/>
        <end position="212"/>
    </location>
</feature>
<dbReference type="CDD" id="cd20336">
    <property type="entry name" value="Rcat_RBR"/>
    <property type="match status" value="1"/>
</dbReference>
<dbReference type="InterPro" id="IPR002867">
    <property type="entry name" value="IBR_dom"/>
</dbReference>
<protein>
    <recommendedName>
        <fullName evidence="2">RBR-type E3 ubiquitin transferase</fullName>
        <ecNumber evidence="2">2.3.2.31</ecNumber>
    </recommendedName>
</protein>
<comment type="catalytic activity">
    <reaction evidence="1">
        <text>[E2 ubiquitin-conjugating enzyme]-S-ubiquitinyl-L-cysteine + [acceptor protein]-L-lysine = [E2 ubiquitin-conjugating enzyme]-L-cysteine + [acceptor protein]-N(6)-ubiquitinyl-L-lysine.</text>
        <dbReference type="EC" id="2.3.2.31"/>
    </reaction>
</comment>
<organism evidence="11 12">
    <name type="scientific">Hypocrea atroviridis (strain ATCC 20476 / IMI 206040)</name>
    <name type="common">Trichoderma atroviride</name>
    <dbReference type="NCBI Taxonomy" id="452589"/>
    <lineage>
        <taxon>Eukaryota</taxon>
        <taxon>Fungi</taxon>
        <taxon>Dikarya</taxon>
        <taxon>Ascomycota</taxon>
        <taxon>Pezizomycotina</taxon>
        <taxon>Sordariomycetes</taxon>
        <taxon>Hypocreomycetidae</taxon>
        <taxon>Hypocreales</taxon>
        <taxon>Hypocreaceae</taxon>
        <taxon>Trichoderma</taxon>
    </lineage>
</organism>
<keyword evidence="7" id="KW-0833">Ubl conjugation pathway</keyword>
<name>G9P786_HYPAI</name>
<gene>
    <name evidence="11" type="ORF">TRIATDRAFT_226760</name>
</gene>
<keyword evidence="3" id="KW-0808">Transferase</keyword>
<keyword evidence="5" id="KW-0677">Repeat</keyword>
<feature type="compositionally biased region" description="Basic and acidic residues" evidence="9">
    <location>
        <begin position="234"/>
        <end position="247"/>
    </location>
</feature>
<proteinExistence type="predicted"/>
<feature type="domain" description="RING-type" evidence="10">
    <location>
        <begin position="246"/>
        <end position="549"/>
    </location>
</feature>
<feature type="region of interest" description="Disordered" evidence="9">
    <location>
        <begin position="234"/>
        <end position="264"/>
    </location>
</feature>
<reference evidence="11 12" key="1">
    <citation type="journal article" date="2011" name="Genome Biol.">
        <title>Comparative genome sequence analysis underscores mycoparasitism as the ancestral life style of Trichoderma.</title>
        <authorList>
            <person name="Kubicek C.P."/>
            <person name="Herrera-Estrella A."/>
            <person name="Seidl-Seiboth V."/>
            <person name="Martinez D.A."/>
            <person name="Druzhinina I.S."/>
            <person name="Thon M."/>
            <person name="Zeilinger S."/>
            <person name="Casas-Flores S."/>
            <person name="Horwitz B.A."/>
            <person name="Mukherjee P.K."/>
            <person name="Mukherjee M."/>
            <person name="Kredics L."/>
            <person name="Alcaraz L.D."/>
            <person name="Aerts A."/>
            <person name="Antal Z."/>
            <person name="Atanasova L."/>
            <person name="Cervantes-Badillo M.G."/>
            <person name="Challacombe J."/>
            <person name="Chertkov O."/>
            <person name="McCluskey K."/>
            <person name="Coulpier F."/>
            <person name="Deshpande N."/>
            <person name="von Doehren H."/>
            <person name="Ebbole D.J."/>
            <person name="Esquivel-Naranjo E.U."/>
            <person name="Fekete E."/>
            <person name="Flipphi M."/>
            <person name="Glaser F."/>
            <person name="Gomez-Rodriguez E.Y."/>
            <person name="Gruber S."/>
            <person name="Han C."/>
            <person name="Henrissat B."/>
            <person name="Hermosa R."/>
            <person name="Hernandez-Onate M."/>
            <person name="Karaffa L."/>
            <person name="Kosti I."/>
            <person name="Le Crom S."/>
            <person name="Lindquist E."/>
            <person name="Lucas S."/>
            <person name="Luebeck M."/>
            <person name="Luebeck P.S."/>
            <person name="Margeot A."/>
            <person name="Metz B."/>
            <person name="Misra M."/>
            <person name="Nevalainen H."/>
            <person name="Omann M."/>
            <person name="Packer N."/>
            <person name="Perrone G."/>
            <person name="Uresti-Rivera E.E."/>
            <person name="Salamov A."/>
            <person name="Schmoll M."/>
            <person name="Seiboth B."/>
            <person name="Shapiro H."/>
            <person name="Sukno S."/>
            <person name="Tamayo-Ramos J.A."/>
            <person name="Tisch D."/>
            <person name="Wiest A."/>
            <person name="Wilkinson H.H."/>
            <person name="Zhang M."/>
            <person name="Coutinho P.M."/>
            <person name="Kenerley C.M."/>
            <person name="Monte E."/>
            <person name="Baker S.E."/>
            <person name="Grigoriev I.V."/>
        </authorList>
    </citation>
    <scope>NUCLEOTIDE SEQUENCE [LARGE SCALE GENOMIC DNA]</scope>
    <source>
        <strain evidence="12">ATCC 20476 / IMI 206040</strain>
    </source>
</reference>
<dbReference type="InterPro" id="IPR031127">
    <property type="entry name" value="E3_UB_ligase_RBR"/>
</dbReference>
<dbReference type="OMA" id="EAENFFW"/>
<dbReference type="STRING" id="452589.G9P786"/>
<evidence type="ECO:0000259" key="10">
    <source>
        <dbReference type="PROSITE" id="PS51873"/>
    </source>
</evidence>
<feature type="compositionally biased region" description="Acidic residues" evidence="9">
    <location>
        <begin position="69"/>
        <end position="133"/>
    </location>
</feature>
<dbReference type="GO" id="GO:0061630">
    <property type="term" value="F:ubiquitin protein ligase activity"/>
    <property type="evidence" value="ECO:0007669"/>
    <property type="project" value="UniProtKB-EC"/>
</dbReference>
<evidence type="ECO:0000256" key="7">
    <source>
        <dbReference type="ARBA" id="ARBA00022786"/>
    </source>
</evidence>
<keyword evidence="4" id="KW-0479">Metal-binding</keyword>
<evidence type="ECO:0000256" key="5">
    <source>
        <dbReference type="ARBA" id="ARBA00022737"/>
    </source>
</evidence>
<keyword evidence="12" id="KW-1185">Reference proteome</keyword>
<dbReference type="EMBL" id="ABDG02000027">
    <property type="protein sequence ID" value="EHK40757.1"/>
    <property type="molecule type" value="Genomic_DNA"/>
</dbReference>
<dbReference type="Gene3D" id="1.20.120.1750">
    <property type="match status" value="1"/>
</dbReference>
<feature type="compositionally biased region" description="Polar residues" evidence="9">
    <location>
        <begin position="252"/>
        <end position="264"/>
    </location>
</feature>
<sequence length="565" mass="64643">MDSYTPKKFVPFVEASAMRNNMFVHPASSHYGMVNPAIMSGFGDEDDDSIWLVDDEETDPEAESAQTPEADDEGEEVVQLDEEDYEEEGSEEFDMEEREEDEEEEEDDEVEEEEVQVEEDDDEVEEDEEEAEEASTSVSLPRTNQSQPPSVHSEPETAPIANAQTGFRYRINLALLDDDFATPEEDKDPVPTTYRRGRNMAASSGSSTPAIGNPYVELLEQQDSAMTEAYQRRLDLSGRRGDDKADDFSFGQRYQSDPGTSSVLVTHQRIPSDRENNDDRDCLICADTKEEILFPRSIRSDLTGKIWTDIRCPECRQLLEYTDIQRYADEETFKRYETLALRAAMAEAENFFWCTSGCGSGQIHDTGHDHPIVICLHCSHRSCFRHNVAWHQGLTCEEYEQLLADPDNFRSKLELDNEAWAASQKEQLEADRAMAQGLLEEERRARERRERRDREERERAQKAVDLARQIATRRKAEEEMSRETVGRTTKPCPGCGWAIEKNDGCSHMTCAKCKHQFCYECGADHKRILENDNTIHKDDCKFHPNQLEDLDGIEEKESDGNDEAK</sequence>
<feature type="compositionally biased region" description="Polar residues" evidence="9">
    <location>
        <begin position="134"/>
        <end position="150"/>
    </location>
</feature>
<feature type="region of interest" description="Disordered" evidence="9">
    <location>
        <begin position="545"/>
        <end position="565"/>
    </location>
</feature>
<keyword evidence="8" id="KW-0862">Zinc</keyword>
<feature type="region of interest" description="Disordered" evidence="9">
    <location>
        <begin position="438"/>
        <end position="462"/>
    </location>
</feature>
<evidence type="ECO:0000256" key="3">
    <source>
        <dbReference type="ARBA" id="ARBA00022679"/>
    </source>
</evidence>
<dbReference type="OrthoDB" id="1431934at2759"/>
<dbReference type="EC" id="2.3.2.31" evidence="2"/>
<feature type="region of interest" description="Disordered" evidence="9">
    <location>
        <begin position="40"/>
        <end position="157"/>
    </location>
</feature>
<feature type="compositionally biased region" description="Basic and acidic residues" evidence="9">
    <location>
        <begin position="553"/>
        <end position="565"/>
    </location>
</feature>
<dbReference type="AlphaFoldDB" id="G9P786"/>
<feature type="compositionally biased region" description="Basic and acidic residues" evidence="9">
    <location>
        <begin position="440"/>
        <end position="462"/>
    </location>
</feature>
<dbReference type="PANTHER" id="PTHR11685">
    <property type="entry name" value="RBR FAMILY RING FINGER AND IBR DOMAIN-CONTAINING"/>
    <property type="match status" value="1"/>
</dbReference>
<dbReference type="HOGENOM" id="CLU_395903_0_0_1"/>
<evidence type="ECO:0000313" key="11">
    <source>
        <dbReference type="EMBL" id="EHK40757.1"/>
    </source>
</evidence>
<dbReference type="SUPFAM" id="SSF57850">
    <property type="entry name" value="RING/U-box"/>
    <property type="match status" value="3"/>
</dbReference>
<dbReference type="GO" id="GO:0008270">
    <property type="term" value="F:zinc ion binding"/>
    <property type="evidence" value="ECO:0007669"/>
    <property type="project" value="UniProtKB-KW"/>
</dbReference>
<keyword evidence="6" id="KW-0863">Zinc-finger</keyword>
<feature type="compositionally biased region" description="Polar residues" evidence="9">
    <location>
        <begin position="201"/>
        <end position="210"/>
    </location>
</feature>
<evidence type="ECO:0000256" key="9">
    <source>
        <dbReference type="SAM" id="MobiDB-lite"/>
    </source>
</evidence>
<evidence type="ECO:0000256" key="6">
    <source>
        <dbReference type="ARBA" id="ARBA00022771"/>
    </source>
</evidence>
<evidence type="ECO:0000256" key="2">
    <source>
        <dbReference type="ARBA" id="ARBA00012251"/>
    </source>
</evidence>
<dbReference type="Proteomes" id="UP000005426">
    <property type="component" value="Unassembled WGS sequence"/>
</dbReference>
<dbReference type="PROSITE" id="PS51873">
    <property type="entry name" value="TRIAD"/>
    <property type="match status" value="1"/>
</dbReference>
<dbReference type="Pfam" id="PF22191">
    <property type="entry name" value="IBR_1"/>
    <property type="match status" value="1"/>
</dbReference>
<comment type="caution">
    <text evidence="11">The sequence shown here is derived from an EMBL/GenBank/DDBJ whole genome shotgun (WGS) entry which is preliminary data.</text>
</comment>
<feature type="compositionally biased region" description="Acidic residues" evidence="9">
    <location>
        <begin position="43"/>
        <end position="62"/>
    </location>
</feature>
<accession>G9P786</accession>
<evidence type="ECO:0000256" key="1">
    <source>
        <dbReference type="ARBA" id="ARBA00001798"/>
    </source>
</evidence>
<dbReference type="InterPro" id="IPR044066">
    <property type="entry name" value="TRIAD_supradom"/>
</dbReference>
<evidence type="ECO:0000256" key="8">
    <source>
        <dbReference type="ARBA" id="ARBA00022833"/>
    </source>
</evidence>
<evidence type="ECO:0000256" key="4">
    <source>
        <dbReference type="ARBA" id="ARBA00022723"/>
    </source>
</evidence>
<dbReference type="Pfam" id="PF01485">
    <property type="entry name" value="IBR"/>
    <property type="match status" value="1"/>
</dbReference>
<evidence type="ECO:0000313" key="12">
    <source>
        <dbReference type="Proteomes" id="UP000005426"/>
    </source>
</evidence>